<accession>A0A1Y3NU96</accession>
<dbReference type="Proteomes" id="UP000195440">
    <property type="component" value="Unassembled WGS sequence"/>
</dbReference>
<dbReference type="AlphaFoldDB" id="A0A1Y3NU96"/>
<proteinExistence type="predicted"/>
<dbReference type="EMBL" id="LOHF01000031">
    <property type="protein sequence ID" value="OUM71209.1"/>
    <property type="molecule type" value="Genomic_DNA"/>
</dbReference>
<keyword evidence="2" id="KW-1185">Reference proteome</keyword>
<protein>
    <submittedName>
        <fullName evidence="1">Uncharacterized protein</fullName>
    </submittedName>
</protein>
<evidence type="ECO:0000313" key="2">
    <source>
        <dbReference type="Proteomes" id="UP000195440"/>
    </source>
</evidence>
<gene>
    <name evidence="1" type="ORF">AUC60_24590</name>
</gene>
<organism evidence="1 2">
    <name type="scientific">Pseudomonas caspiana</name>
    <dbReference type="NCBI Taxonomy" id="1451454"/>
    <lineage>
        <taxon>Bacteria</taxon>
        <taxon>Pseudomonadati</taxon>
        <taxon>Pseudomonadota</taxon>
        <taxon>Gammaproteobacteria</taxon>
        <taxon>Pseudomonadales</taxon>
        <taxon>Pseudomonadaceae</taxon>
        <taxon>Pseudomonas</taxon>
    </lineage>
</organism>
<sequence>MHRGQALLPQDCIANQVGELMTCRPEILAMTQDNKIRFLFPHMTNGRDKSLFVIISAVSCPSFLEALVLPSN</sequence>
<name>A0A1Y3NU96_9PSED</name>
<comment type="caution">
    <text evidence="1">The sequence shown here is derived from an EMBL/GenBank/DDBJ whole genome shotgun (WGS) entry which is preliminary data.</text>
</comment>
<evidence type="ECO:0000313" key="1">
    <source>
        <dbReference type="EMBL" id="OUM71209.1"/>
    </source>
</evidence>
<reference evidence="1 2" key="1">
    <citation type="journal article" date="2017" name="Syst. Appl. Microbiol.">
        <title>Pseudomonas caspiana sp. nov., a citrus pathogen in the Pseudomonas syringae phylogenetic group.</title>
        <authorList>
            <person name="Busquets A."/>
            <person name="Gomila M."/>
            <person name="Beiki F."/>
            <person name="Mulet M."/>
            <person name="Rahimian H."/>
            <person name="Garcia-Valdes E."/>
            <person name="Lalucat J."/>
        </authorList>
    </citation>
    <scope>NUCLEOTIDE SEQUENCE [LARGE SCALE GENOMIC DNA]</scope>
    <source>
        <strain evidence="1 2">FBF102</strain>
    </source>
</reference>